<accession>A0A699IQE5</accession>
<feature type="non-terminal residue" evidence="1">
    <location>
        <position position="1"/>
    </location>
</feature>
<organism evidence="1">
    <name type="scientific">Tanacetum cinerariifolium</name>
    <name type="common">Dalmatian daisy</name>
    <name type="synonym">Chrysanthemum cinerariifolium</name>
    <dbReference type="NCBI Taxonomy" id="118510"/>
    <lineage>
        <taxon>Eukaryota</taxon>
        <taxon>Viridiplantae</taxon>
        <taxon>Streptophyta</taxon>
        <taxon>Embryophyta</taxon>
        <taxon>Tracheophyta</taxon>
        <taxon>Spermatophyta</taxon>
        <taxon>Magnoliopsida</taxon>
        <taxon>eudicotyledons</taxon>
        <taxon>Gunneridae</taxon>
        <taxon>Pentapetalae</taxon>
        <taxon>asterids</taxon>
        <taxon>campanulids</taxon>
        <taxon>Asterales</taxon>
        <taxon>Asteraceae</taxon>
        <taxon>Asteroideae</taxon>
        <taxon>Anthemideae</taxon>
        <taxon>Anthemidinae</taxon>
        <taxon>Tanacetum</taxon>
    </lineage>
</organism>
<dbReference type="EMBL" id="BKCJ010312681">
    <property type="protein sequence ID" value="GEZ70626.1"/>
    <property type="molecule type" value="Genomic_DNA"/>
</dbReference>
<gene>
    <name evidence="1" type="ORF">Tci_542599</name>
</gene>
<dbReference type="AlphaFoldDB" id="A0A699IQE5"/>
<reference evidence="1" key="1">
    <citation type="journal article" date="2019" name="Sci. Rep.">
        <title>Draft genome of Tanacetum cinerariifolium, the natural source of mosquito coil.</title>
        <authorList>
            <person name="Yamashiro T."/>
            <person name="Shiraishi A."/>
            <person name="Satake H."/>
            <person name="Nakayama K."/>
        </authorList>
    </citation>
    <scope>NUCLEOTIDE SEQUENCE</scope>
</reference>
<protein>
    <submittedName>
        <fullName evidence="1">Uncharacterized protein</fullName>
    </submittedName>
</protein>
<name>A0A699IQE5_TANCI</name>
<proteinExistence type="predicted"/>
<sequence length="442" mass="51327">LEREKEKRQREEEASKATIVEMYDEVKAAIEADALAAQRSTEIRSRPPTKSQLKNLMMRYLNNMGGYKYSQLKAKTFEEFQGLYERQKRVIDDFKPMDSYDAVEKEKVLEEPDNTKIEVKEEGDKENIRKRSGRRLKIKATKKSKRQKTDSDLKKEELLKTFLQIVPDEEGEVNYEVLDKRFPIINWEFDKMDLEELYNLVMQRFETTSPEEEWILKSWNCYEKCGVHTLTLEDDTEIYMLAERRFIQKQIDESGSHDGSEKDPAPCYCNEALAIPEKTTTGKITVVILVRDRCPHRKAISPFQNVQAYNVVANKPSIPPQDPTTLPTILTSSLVLPPSPLFDPRHFFVPEELLPPKNQIHPPSSSSTTLSNSSRKQACILVSPSFSTYTPTPPQIYELEKSSMKMHAKHHEKQFESILSYLEELSFHYIEKTDLSEQLPTY</sequence>
<evidence type="ECO:0000313" key="1">
    <source>
        <dbReference type="EMBL" id="GEZ70626.1"/>
    </source>
</evidence>
<comment type="caution">
    <text evidence="1">The sequence shown here is derived from an EMBL/GenBank/DDBJ whole genome shotgun (WGS) entry which is preliminary data.</text>
</comment>